<evidence type="ECO:0000256" key="8">
    <source>
        <dbReference type="ARBA" id="ARBA00023136"/>
    </source>
</evidence>
<evidence type="ECO:0000256" key="9">
    <source>
        <dbReference type="PROSITE-ProRule" id="PRU00282"/>
    </source>
</evidence>
<protein>
    <submittedName>
        <fullName evidence="11">Uncharacterized protein</fullName>
    </submittedName>
</protein>
<evidence type="ECO:0000256" key="6">
    <source>
        <dbReference type="ARBA" id="ARBA00022989"/>
    </source>
</evidence>
<name>A0ABQ9JND9_9CUCU</name>
<feature type="repeat" description="Solcar" evidence="9">
    <location>
        <begin position="79"/>
        <end position="166"/>
    </location>
</feature>
<dbReference type="Pfam" id="PF00153">
    <property type="entry name" value="Mito_carr"/>
    <property type="match status" value="2"/>
</dbReference>
<evidence type="ECO:0000256" key="3">
    <source>
        <dbReference type="ARBA" id="ARBA00022448"/>
    </source>
</evidence>
<evidence type="ECO:0000256" key="4">
    <source>
        <dbReference type="ARBA" id="ARBA00022692"/>
    </source>
</evidence>
<sequence>MLPVEYIKILLQTNTITEGRWKPHYATPYTGVGEAIRGIYKQSGVRGFFRGCWVMCLRDVPTSGVYVLSYELLRSSIPDIVGKEILAGGTAGIISLVPALPLDVIKTNIQTDNPKNPYYKGILDCIRKMYAKNGFPVFFTGLPILCMRAFPANAVMFTSYELLMAL</sequence>
<organism evidence="11 12">
    <name type="scientific">Molorchus minor</name>
    <dbReference type="NCBI Taxonomy" id="1323400"/>
    <lineage>
        <taxon>Eukaryota</taxon>
        <taxon>Metazoa</taxon>
        <taxon>Ecdysozoa</taxon>
        <taxon>Arthropoda</taxon>
        <taxon>Hexapoda</taxon>
        <taxon>Insecta</taxon>
        <taxon>Pterygota</taxon>
        <taxon>Neoptera</taxon>
        <taxon>Endopterygota</taxon>
        <taxon>Coleoptera</taxon>
        <taxon>Polyphaga</taxon>
        <taxon>Cucujiformia</taxon>
        <taxon>Chrysomeloidea</taxon>
        <taxon>Cerambycidae</taxon>
        <taxon>Lamiinae</taxon>
        <taxon>Monochamini</taxon>
        <taxon>Molorchus</taxon>
    </lineage>
</organism>
<feature type="repeat" description="Solcar" evidence="9">
    <location>
        <begin position="1"/>
        <end position="76"/>
    </location>
</feature>
<evidence type="ECO:0000256" key="5">
    <source>
        <dbReference type="ARBA" id="ARBA00022737"/>
    </source>
</evidence>
<reference evidence="11" key="1">
    <citation type="journal article" date="2023" name="Insect Mol. Biol.">
        <title>Genome sequencing provides insights into the evolution of gene families encoding plant cell wall-degrading enzymes in longhorned beetles.</title>
        <authorList>
            <person name="Shin N.R."/>
            <person name="Okamura Y."/>
            <person name="Kirsch R."/>
            <person name="Pauchet Y."/>
        </authorList>
    </citation>
    <scope>NUCLEOTIDE SEQUENCE</scope>
    <source>
        <strain evidence="11">MMC_N1</strain>
    </source>
</reference>
<dbReference type="EMBL" id="JAPWTJ010000317">
    <property type="protein sequence ID" value="KAJ8979756.1"/>
    <property type="molecule type" value="Genomic_DNA"/>
</dbReference>
<comment type="similarity">
    <text evidence="2 10">Belongs to the mitochondrial carrier (TC 2.A.29) family.</text>
</comment>
<dbReference type="InterPro" id="IPR018108">
    <property type="entry name" value="MCP_transmembrane"/>
</dbReference>
<evidence type="ECO:0000313" key="12">
    <source>
        <dbReference type="Proteomes" id="UP001162164"/>
    </source>
</evidence>
<evidence type="ECO:0000256" key="10">
    <source>
        <dbReference type="RuleBase" id="RU000488"/>
    </source>
</evidence>
<keyword evidence="4 9" id="KW-0812">Transmembrane</keyword>
<accession>A0ABQ9JND9</accession>
<dbReference type="InterPro" id="IPR050567">
    <property type="entry name" value="Mitochondrial_Carrier"/>
</dbReference>
<evidence type="ECO:0000256" key="2">
    <source>
        <dbReference type="ARBA" id="ARBA00006375"/>
    </source>
</evidence>
<keyword evidence="6" id="KW-1133">Transmembrane helix</keyword>
<dbReference type="Proteomes" id="UP001162164">
    <property type="component" value="Unassembled WGS sequence"/>
</dbReference>
<comment type="subcellular location">
    <subcellularLocation>
        <location evidence="1">Mitochondrion membrane</location>
        <topology evidence="1">Multi-pass membrane protein</topology>
    </subcellularLocation>
</comment>
<evidence type="ECO:0000256" key="1">
    <source>
        <dbReference type="ARBA" id="ARBA00004225"/>
    </source>
</evidence>
<dbReference type="SUPFAM" id="SSF103506">
    <property type="entry name" value="Mitochondrial carrier"/>
    <property type="match status" value="1"/>
</dbReference>
<keyword evidence="12" id="KW-1185">Reference proteome</keyword>
<dbReference type="InterPro" id="IPR023395">
    <property type="entry name" value="MCP_dom_sf"/>
</dbReference>
<dbReference type="Gene3D" id="1.50.40.10">
    <property type="entry name" value="Mitochondrial carrier domain"/>
    <property type="match status" value="1"/>
</dbReference>
<keyword evidence="3 10" id="KW-0813">Transport</keyword>
<evidence type="ECO:0000256" key="7">
    <source>
        <dbReference type="ARBA" id="ARBA00023128"/>
    </source>
</evidence>
<evidence type="ECO:0000313" key="11">
    <source>
        <dbReference type="EMBL" id="KAJ8979756.1"/>
    </source>
</evidence>
<gene>
    <name evidence="11" type="ORF">NQ317_004743</name>
</gene>
<dbReference type="PROSITE" id="PS50920">
    <property type="entry name" value="SOLCAR"/>
    <property type="match status" value="2"/>
</dbReference>
<dbReference type="PANTHER" id="PTHR45624:SF1">
    <property type="entry name" value="SD08189P"/>
    <property type="match status" value="1"/>
</dbReference>
<proteinExistence type="inferred from homology"/>
<keyword evidence="5" id="KW-0677">Repeat</keyword>
<keyword evidence="7" id="KW-0496">Mitochondrion</keyword>
<comment type="caution">
    <text evidence="11">The sequence shown here is derived from an EMBL/GenBank/DDBJ whole genome shotgun (WGS) entry which is preliminary data.</text>
</comment>
<dbReference type="PANTHER" id="PTHR45624">
    <property type="entry name" value="MITOCHONDRIAL BASIC AMINO ACIDS TRANSPORTER-RELATED"/>
    <property type="match status" value="1"/>
</dbReference>
<keyword evidence="8 9" id="KW-0472">Membrane</keyword>